<dbReference type="AlphaFoldDB" id="A0A3L7ZU58"/>
<dbReference type="OrthoDB" id="1414895at2"/>
<proteinExistence type="predicted"/>
<keyword evidence="1" id="KW-0175">Coiled coil</keyword>
<sequence>MVDEPLYVTFEFRGNLAEEVDRVKLGIAGLRNESARTYQRLIADSDEAFASMSKGNQRLAVSIQEDINSLRQLDAANKALDEGFARGTVTTLQYAEGKAKLAIQETDLRTGIQENIKVLQESIERERMAEGSIESLHSSLRKMEEAWRKMSAAERESAAGQELQEKIRSLKEELSGLESDVGGATSGLRQFQTQLESVPGPLGQTAAAIGKVTKAALAFIATPLGMALAAIAAGLAAVNSWFHRTEEGENALAVATAAFNQVLGSLLDVVDKVGEWLYKAFTEPKKALSDLANFLSGQLMNRLRAIGKAGEAVWKILTGDLKGGIADFSNAWAQGLTGIEDAGRKASAWMADTNEKIKESVELRKRRNALDVAERDLLVERSRMEARIGELRDKAYDMSLPEAERSKALKEAIRLTDDLFAKEQAIAKEKYEITKAQNALANSNKADLRAEAEALAEVNRLEAQRYASRRMMLRQSNTLEGKGSRSPEKAQGDERREIEAANALKAETARREREIERQKEALAEKEKDAELDLRQRRIGLMREGADKELEQIRLDYDRRIDEVERKGQEYVRAQQEIERAVWEKDNPDWKRQGLSFRPSTSSVSQLPESQRKKLEEAATIAATAREKAEADLLEKTLRQYQDHTAKRLELEKRYNEDVAYLTAQRTEANAEAIDAAIEEARRTLKKNLSDLSMEELKGSGLWDRLFGDLDRMATPSLEALLKQAREVNTSAWDPRNVKEYQDAIKRLEEAIHSRSPFKAIRDDWKRLLESIGKGDRDGMAAALEGMDTSVQSLTADLDTIAGGIGDILGDEAGYAAGQVAELTSALSGLVSGAAKIAKGDILGGVTSVIGGIGKIFSMGRQVKEMNRQAREEQQKYYDEAITGELEYQRLLRERLRTQQEIGETTLAYNKRISGELERQRRASGSEYDRLLAQIQGEQYISGVGYRHGTWFRKAKTWNEYASLAGKSYEDIEKLYTEGKLEEKVAKLFEQLRALRDEGADIDRMLDDQEESMREVLTGTTTDSIADSIIRGFAEGKRSAKDFADDFQEMLNNAVLQGIKMKALEEPLRQWYESFAEASGAGLTESGIADLRAQYDKIIEDAARQLEDMERVTGGRIDSTLTQRARAGAYTIASQDSINETNGRFTSIQINVAETKECAYDMRTMLSRGLELQEEIARNTSYCRRLERIDNTLLEILRNGIRTK</sequence>
<feature type="compositionally biased region" description="Basic and acidic residues" evidence="2">
    <location>
        <begin position="507"/>
        <end position="527"/>
    </location>
</feature>
<feature type="coiled-coil region" evidence="1">
    <location>
        <begin position="611"/>
        <end position="683"/>
    </location>
</feature>
<feature type="compositionally biased region" description="Basic and acidic residues" evidence="2">
    <location>
        <begin position="482"/>
        <end position="499"/>
    </location>
</feature>
<feature type="coiled-coil region" evidence="1">
    <location>
        <begin position="153"/>
        <end position="180"/>
    </location>
</feature>
<dbReference type="EMBL" id="RAYI01000007">
    <property type="protein sequence ID" value="RLT74467.1"/>
    <property type="molecule type" value="Genomic_DNA"/>
</dbReference>
<dbReference type="RefSeq" id="WP_121735260.1">
    <property type="nucleotide sequence ID" value="NZ_QXXG01000018.1"/>
</dbReference>
<dbReference type="Proteomes" id="UP000278164">
    <property type="component" value="Unassembled WGS sequence"/>
</dbReference>
<evidence type="ECO:0000256" key="2">
    <source>
        <dbReference type="SAM" id="MobiDB-lite"/>
    </source>
</evidence>
<evidence type="ECO:0008006" key="5">
    <source>
        <dbReference type="Google" id="ProtNLM"/>
    </source>
</evidence>
<evidence type="ECO:0000313" key="3">
    <source>
        <dbReference type="EMBL" id="RLT74467.1"/>
    </source>
</evidence>
<evidence type="ECO:0000256" key="1">
    <source>
        <dbReference type="SAM" id="Coils"/>
    </source>
</evidence>
<reference evidence="3 4" key="1">
    <citation type="submission" date="2018-09" db="EMBL/GenBank/DDBJ databases">
        <title>Murine metabolic-syndrome-specific gut microbial biobank.</title>
        <authorList>
            <person name="Liu C."/>
        </authorList>
    </citation>
    <scope>NUCLEOTIDE SEQUENCE [LARGE SCALE GENOMIC DNA]</scope>
    <source>
        <strain evidence="3 4">8-P5</strain>
    </source>
</reference>
<protein>
    <recommendedName>
        <fullName evidence="5">Phage tail tape measure protein</fullName>
    </recommendedName>
</protein>
<accession>A0A3L7ZU58</accession>
<organism evidence="3 4">
    <name type="scientific">Parabacteroides distasonis</name>
    <dbReference type="NCBI Taxonomy" id="823"/>
    <lineage>
        <taxon>Bacteria</taxon>
        <taxon>Pseudomonadati</taxon>
        <taxon>Bacteroidota</taxon>
        <taxon>Bacteroidia</taxon>
        <taxon>Bacteroidales</taxon>
        <taxon>Tannerellaceae</taxon>
        <taxon>Parabacteroides</taxon>
    </lineage>
</organism>
<evidence type="ECO:0000313" key="4">
    <source>
        <dbReference type="Proteomes" id="UP000278164"/>
    </source>
</evidence>
<feature type="region of interest" description="Disordered" evidence="2">
    <location>
        <begin position="474"/>
        <end position="527"/>
    </location>
</feature>
<comment type="caution">
    <text evidence="3">The sequence shown here is derived from an EMBL/GenBank/DDBJ whole genome shotgun (WGS) entry which is preliminary data.</text>
</comment>
<name>A0A3L7ZU58_PARDI</name>
<gene>
    <name evidence="3" type="ORF">D7V78_04980</name>
</gene>